<dbReference type="AlphaFoldDB" id="A0A8H5NR80"/>
<dbReference type="Gene3D" id="3.90.25.10">
    <property type="entry name" value="UDP-galactose 4-epimerase, domain 1"/>
    <property type="match status" value="1"/>
</dbReference>
<accession>A0A8H5NR80</accession>
<reference evidence="5 6" key="1">
    <citation type="submission" date="2020-05" db="EMBL/GenBank/DDBJ databases">
        <title>Identification and distribution of gene clusters putatively required for synthesis of sphingolipid metabolism inhibitors in phylogenetically diverse species of the filamentous fungus Fusarium.</title>
        <authorList>
            <person name="Kim H.-S."/>
            <person name="Busman M."/>
            <person name="Brown D.W."/>
            <person name="Divon H."/>
            <person name="Uhlig S."/>
            <person name="Proctor R.H."/>
        </authorList>
    </citation>
    <scope>NUCLEOTIDE SEQUENCE [LARGE SCALE GENOMIC DNA]</scope>
    <source>
        <strain evidence="5 6">NRRL 36939</strain>
    </source>
</reference>
<evidence type="ECO:0000313" key="6">
    <source>
        <dbReference type="Proteomes" id="UP000546213"/>
    </source>
</evidence>
<keyword evidence="2" id="KW-0521">NADP</keyword>
<keyword evidence="3" id="KW-0732">Signal</keyword>
<dbReference type="InterPro" id="IPR036291">
    <property type="entry name" value="NAD(P)-bd_dom_sf"/>
</dbReference>
<dbReference type="Pfam" id="PF05368">
    <property type="entry name" value="NmrA"/>
    <property type="match status" value="1"/>
</dbReference>
<gene>
    <name evidence="5" type="ORF">FPCIR_12755</name>
</gene>
<protein>
    <recommendedName>
        <fullName evidence="4">NmrA-like domain-containing protein</fullName>
    </recommendedName>
</protein>
<evidence type="ECO:0000256" key="2">
    <source>
        <dbReference type="ARBA" id="ARBA00022857"/>
    </source>
</evidence>
<evidence type="ECO:0000256" key="3">
    <source>
        <dbReference type="SAM" id="SignalP"/>
    </source>
</evidence>
<dbReference type="Proteomes" id="UP000546213">
    <property type="component" value="Unassembled WGS sequence"/>
</dbReference>
<dbReference type="GO" id="GO:0005634">
    <property type="term" value="C:nucleus"/>
    <property type="evidence" value="ECO:0007669"/>
    <property type="project" value="TreeGrafter"/>
</dbReference>
<dbReference type="EMBL" id="JAAOAS010000440">
    <property type="protein sequence ID" value="KAF5576126.1"/>
    <property type="molecule type" value="Genomic_DNA"/>
</dbReference>
<feature type="chain" id="PRO_5035003216" description="NmrA-like domain-containing protein" evidence="3">
    <location>
        <begin position="21"/>
        <end position="403"/>
    </location>
</feature>
<dbReference type="SUPFAM" id="SSF51735">
    <property type="entry name" value="NAD(P)-binding Rossmann-fold domains"/>
    <property type="match status" value="1"/>
</dbReference>
<keyword evidence="6" id="KW-1185">Reference proteome</keyword>
<evidence type="ECO:0000256" key="1">
    <source>
        <dbReference type="ARBA" id="ARBA00006328"/>
    </source>
</evidence>
<dbReference type="PANTHER" id="PTHR42748:SF7">
    <property type="entry name" value="NMRA LIKE REDOX SENSOR 1-RELATED"/>
    <property type="match status" value="1"/>
</dbReference>
<name>A0A8H5NR80_9HYPO</name>
<feature type="signal peptide" evidence="3">
    <location>
        <begin position="1"/>
        <end position="20"/>
    </location>
</feature>
<dbReference type="OrthoDB" id="9997102at2759"/>
<comment type="similarity">
    <text evidence="1">Belongs to the NmrA-type oxidoreductase family.</text>
</comment>
<dbReference type="InterPro" id="IPR051164">
    <property type="entry name" value="NmrA-like_oxidored"/>
</dbReference>
<comment type="caution">
    <text evidence="5">The sequence shown here is derived from an EMBL/GenBank/DDBJ whole genome shotgun (WGS) entry which is preliminary data.</text>
</comment>
<sequence>MQVTIKSLVFSLFLAQAAYGKDHSSHNCCLNTPEGWIPRNDWTEAVCAMRWGSVATFDGVKCIQKPGNGISGDDFFTACKLYGLTHGYGPEWEKGAGYRVIEMERNILIVGATGQQGKATIDALFRALKNSPDHEDIRILALTRSITSPKAQALQTEYPSITLVQGDTQLPQLIFQQHPSITSIFIVTVPPNDETQALPLIEAASSHASVDHIVFSSVDRGGDEVSWSQPTEIPHFAAKHRIELRLRELCKENNKRWTILRPTGFMDSYNPGFFGQMMASLWAEGMPKDRKMQLISTHDIGVFAAKALLDPGAWSGRALALAGDELSFSQLQEVFREVVGEELPQTYKIVAYPVLWMVKDASKSFEWFRDEGWKADIQSLRAEEPSLQDFAAWLRESSKWKCV</sequence>
<evidence type="ECO:0000313" key="5">
    <source>
        <dbReference type="EMBL" id="KAF5576126.1"/>
    </source>
</evidence>
<dbReference type="InterPro" id="IPR008030">
    <property type="entry name" value="NmrA-like"/>
</dbReference>
<proteinExistence type="inferred from homology"/>
<evidence type="ECO:0000259" key="4">
    <source>
        <dbReference type="Pfam" id="PF05368"/>
    </source>
</evidence>
<dbReference type="Gene3D" id="3.40.50.720">
    <property type="entry name" value="NAD(P)-binding Rossmann-like Domain"/>
    <property type="match status" value="1"/>
</dbReference>
<feature type="domain" description="NmrA-like" evidence="4">
    <location>
        <begin position="104"/>
        <end position="346"/>
    </location>
</feature>
<dbReference type="PANTHER" id="PTHR42748">
    <property type="entry name" value="NITROGEN METABOLITE REPRESSION PROTEIN NMRA FAMILY MEMBER"/>
    <property type="match status" value="1"/>
</dbReference>
<organism evidence="5 6">
    <name type="scientific">Fusarium pseudocircinatum</name>
    <dbReference type="NCBI Taxonomy" id="56676"/>
    <lineage>
        <taxon>Eukaryota</taxon>
        <taxon>Fungi</taxon>
        <taxon>Dikarya</taxon>
        <taxon>Ascomycota</taxon>
        <taxon>Pezizomycotina</taxon>
        <taxon>Sordariomycetes</taxon>
        <taxon>Hypocreomycetidae</taxon>
        <taxon>Hypocreales</taxon>
        <taxon>Nectriaceae</taxon>
        <taxon>Fusarium</taxon>
        <taxon>Fusarium fujikuroi species complex</taxon>
    </lineage>
</organism>